<dbReference type="InterPro" id="IPR029063">
    <property type="entry name" value="SAM-dependent_MTases_sf"/>
</dbReference>
<proteinExistence type="predicted"/>
<dbReference type="InterPro" id="IPR002052">
    <property type="entry name" value="DNA_methylase_N6_adenine_CS"/>
</dbReference>
<dbReference type="PANTHER" id="PTHR43542:SF1">
    <property type="entry name" value="METHYLTRANSFERASE"/>
    <property type="match status" value="1"/>
</dbReference>
<dbReference type="EMBL" id="CP006721">
    <property type="protein sequence ID" value="AGX42383.1"/>
    <property type="molecule type" value="Genomic_DNA"/>
</dbReference>
<accession>U5MPH1</accession>
<dbReference type="KEGG" id="csb:CLSA_c13800"/>
<keyword evidence="4" id="KW-1185">Reference proteome</keyword>
<dbReference type="EC" id="2.1.1.-" evidence="3"/>
<dbReference type="GeneID" id="55473894"/>
<evidence type="ECO:0000256" key="2">
    <source>
        <dbReference type="ARBA" id="ARBA00022679"/>
    </source>
</evidence>
<evidence type="ECO:0000313" key="4">
    <source>
        <dbReference type="Proteomes" id="UP000017118"/>
    </source>
</evidence>
<dbReference type="GO" id="GO:0008168">
    <property type="term" value="F:methyltransferase activity"/>
    <property type="evidence" value="ECO:0007669"/>
    <property type="project" value="UniProtKB-KW"/>
</dbReference>
<keyword evidence="1 3" id="KW-0489">Methyltransferase</keyword>
<dbReference type="OrthoDB" id="9803017at2"/>
<keyword evidence="2 3" id="KW-0808">Transferase</keyword>
<dbReference type="GO" id="GO:0003676">
    <property type="term" value="F:nucleic acid binding"/>
    <property type="evidence" value="ECO:0007669"/>
    <property type="project" value="InterPro"/>
</dbReference>
<name>U5MPH1_CLOSA</name>
<protein>
    <submittedName>
        <fullName evidence="3">Putative rRNA methyltransferase YlbH</fullName>
        <ecNumber evidence="3">2.1.1.-</ecNumber>
    </submittedName>
</protein>
<dbReference type="NCBIfam" id="TIGR00095">
    <property type="entry name" value="16S rRNA (guanine(966)-N(2))-methyltransferase RsmD"/>
    <property type="match status" value="1"/>
</dbReference>
<sequence length="185" mass="21023">MRIIAGKARGHKLIPPATMETRPTLDRVKEAMFSSIQLYIPNAVVVDVFAGTGSLGLECASRGANEVYLFDKSSVTFPLLKQNVENLKFKDFCFPINVDAYLGLKQLASQGKKFDIIFIDPPYCKEMIPEAMKMVEEHELLKKDGIIVTKIDTIEEIYDGYEEIKLTKSKKYGNTTVCYYKYKEK</sequence>
<evidence type="ECO:0000256" key="1">
    <source>
        <dbReference type="ARBA" id="ARBA00022603"/>
    </source>
</evidence>
<dbReference type="CDD" id="cd02440">
    <property type="entry name" value="AdoMet_MTases"/>
    <property type="match status" value="1"/>
</dbReference>
<dbReference type="Proteomes" id="UP000017118">
    <property type="component" value="Chromosome"/>
</dbReference>
<dbReference type="GO" id="GO:0031167">
    <property type="term" value="P:rRNA methylation"/>
    <property type="evidence" value="ECO:0007669"/>
    <property type="project" value="InterPro"/>
</dbReference>
<dbReference type="RefSeq" id="WP_022744664.1">
    <property type="nucleotide sequence ID" value="NC_022571.1"/>
</dbReference>
<dbReference type="PANTHER" id="PTHR43542">
    <property type="entry name" value="METHYLTRANSFERASE"/>
    <property type="match status" value="1"/>
</dbReference>
<dbReference type="PROSITE" id="PS00092">
    <property type="entry name" value="N6_MTASE"/>
    <property type="match status" value="1"/>
</dbReference>
<gene>
    <name evidence="3" type="primary">ylbH</name>
    <name evidence="3" type="ORF">CLSA_c13800</name>
</gene>
<dbReference type="eggNOG" id="COG0742">
    <property type="taxonomic scope" value="Bacteria"/>
</dbReference>
<dbReference type="HOGENOM" id="CLU_075826_0_2_9"/>
<dbReference type="InterPro" id="IPR004398">
    <property type="entry name" value="RNA_MeTrfase_RsmD"/>
</dbReference>
<organism evidence="3 4">
    <name type="scientific">Clostridium saccharobutylicum DSM 13864</name>
    <dbReference type="NCBI Taxonomy" id="1345695"/>
    <lineage>
        <taxon>Bacteria</taxon>
        <taxon>Bacillati</taxon>
        <taxon>Bacillota</taxon>
        <taxon>Clostridia</taxon>
        <taxon>Eubacteriales</taxon>
        <taxon>Clostridiaceae</taxon>
        <taxon>Clostridium</taxon>
    </lineage>
</organism>
<dbReference type="PATRIC" id="fig|1345695.10.peg.3628"/>
<evidence type="ECO:0000313" key="3">
    <source>
        <dbReference type="EMBL" id="AGX42383.1"/>
    </source>
</evidence>
<dbReference type="AlphaFoldDB" id="U5MPH1"/>
<reference evidence="3 4" key="1">
    <citation type="journal article" date="2013" name="Genome Announc.">
        <title>Complete Genome Sequence of the Solvent Producer Clostridium saccharobutylicum NCP262 (DSM 13864).</title>
        <authorList>
            <person name="Poehlein A."/>
            <person name="Hartwich K."/>
            <person name="Krabben P."/>
            <person name="Ehrenreich A."/>
            <person name="Liebl W."/>
            <person name="Durre P."/>
            <person name="Gottschalk G."/>
            <person name="Daniel R."/>
        </authorList>
    </citation>
    <scope>NUCLEOTIDE SEQUENCE [LARGE SCALE GENOMIC DNA]</scope>
    <source>
        <strain evidence="3">DSM 13864</strain>
    </source>
</reference>
<dbReference type="PIRSF" id="PIRSF004553">
    <property type="entry name" value="CHP00095"/>
    <property type="match status" value="1"/>
</dbReference>
<dbReference type="SUPFAM" id="SSF53335">
    <property type="entry name" value="S-adenosyl-L-methionine-dependent methyltransferases"/>
    <property type="match status" value="1"/>
</dbReference>
<dbReference type="Gene3D" id="3.40.50.150">
    <property type="entry name" value="Vaccinia Virus protein VP39"/>
    <property type="match status" value="1"/>
</dbReference>
<dbReference type="Pfam" id="PF03602">
    <property type="entry name" value="Cons_hypoth95"/>
    <property type="match status" value="1"/>
</dbReference>